<dbReference type="PATRIC" id="fig|1747903.4.peg.4244"/>
<dbReference type="RefSeq" id="WP_065306880.1">
    <property type="nucleotide sequence ID" value="NZ_LOCQ01000046.1"/>
</dbReference>
<dbReference type="OrthoDB" id="8586159at2"/>
<sequence>MSPSTSAITIRLGRRARARIAEHGLRALDIAIVPAAAGGPKGLILHQFDCWLFGDFLPRAPRQRQFIGASIGAWRMAAATFADPVAAQRRLVREYVGQRYPDKPTPAHVSRTCRALLDAMLDGQDAHLLQHAQHSLAVLAVRGIGALASPGPRRDKRGFLLAAAGNALARERLAATLERVVFHAGPDGASWLRSRFDAFNAHFVPLAQDNLRDALLASGSIPLVLDAVTDIAGAPPGRYWDGGLVDYHLHLPYQREPDLVLYPHFADHLVPGWLDKAMPWRRVRGRDAALDNMILVSPSPTFVASLPNGKLPDRRDFPHYGQDHAARMRDWRRAIAESERMAAAFARWAEQPDLRQALDLHA</sequence>
<protein>
    <recommendedName>
        <fullName evidence="2">PNPLA domain-containing protein</fullName>
    </recommendedName>
</protein>
<dbReference type="EMBL" id="LOCQ01000046">
    <property type="protein sequence ID" value="OBV40602.1"/>
    <property type="molecule type" value="Genomic_DNA"/>
</dbReference>
<dbReference type="STRING" id="1747903.ASR47_1017102"/>
<organism evidence="3 4">
    <name type="scientific">Janthinobacterium psychrotolerans</name>
    <dbReference type="NCBI Taxonomy" id="1747903"/>
    <lineage>
        <taxon>Bacteria</taxon>
        <taxon>Pseudomonadati</taxon>
        <taxon>Pseudomonadota</taxon>
        <taxon>Betaproteobacteria</taxon>
        <taxon>Burkholderiales</taxon>
        <taxon>Oxalobacteraceae</taxon>
        <taxon>Janthinobacterium</taxon>
    </lineage>
</organism>
<accession>A0A1A7C4H1</accession>
<dbReference type="Pfam" id="PF01734">
    <property type="entry name" value="Patatin"/>
    <property type="match status" value="1"/>
</dbReference>
<keyword evidence="4" id="KW-1185">Reference proteome</keyword>
<dbReference type="InterPro" id="IPR002641">
    <property type="entry name" value="PNPLA_dom"/>
</dbReference>
<dbReference type="SUPFAM" id="SSF52151">
    <property type="entry name" value="FabD/lysophospholipase-like"/>
    <property type="match status" value="1"/>
</dbReference>
<comment type="caution">
    <text evidence="3">The sequence shown here is derived from an EMBL/GenBank/DDBJ whole genome shotgun (WGS) entry which is preliminary data.</text>
</comment>
<evidence type="ECO:0000256" key="1">
    <source>
        <dbReference type="ARBA" id="ARBA00023098"/>
    </source>
</evidence>
<evidence type="ECO:0000313" key="4">
    <source>
        <dbReference type="Proteomes" id="UP000092713"/>
    </source>
</evidence>
<evidence type="ECO:0000313" key="3">
    <source>
        <dbReference type="EMBL" id="OBV40602.1"/>
    </source>
</evidence>
<dbReference type="AlphaFoldDB" id="A0A1A7C4H1"/>
<keyword evidence="1" id="KW-0443">Lipid metabolism</keyword>
<reference evidence="3 4" key="1">
    <citation type="submission" date="2016-04" db="EMBL/GenBank/DDBJ databases">
        <title>Draft genome sequence of Janthinobacterium psychrotolerans sp. nov., isolated from freshwater sediments in Denmark.</title>
        <authorList>
            <person name="Gong X."/>
            <person name="Skrivergaard S."/>
            <person name="Korsgaard B.S."/>
            <person name="Schreiber L."/>
            <person name="Marshall I.P."/>
            <person name="Finster K."/>
            <person name="Schramm A."/>
        </authorList>
    </citation>
    <scope>NUCLEOTIDE SEQUENCE [LARGE SCALE GENOMIC DNA]</scope>
    <source>
        <strain evidence="3 4">S3-2</strain>
    </source>
</reference>
<name>A0A1A7C4H1_9BURK</name>
<gene>
    <name evidence="3" type="ORF">ASR47_1017102</name>
</gene>
<dbReference type="GO" id="GO:0006629">
    <property type="term" value="P:lipid metabolic process"/>
    <property type="evidence" value="ECO:0007669"/>
    <property type="project" value="UniProtKB-KW"/>
</dbReference>
<proteinExistence type="predicted"/>
<feature type="domain" description="PNPLA" evidence="2">
    <location>
        <begin position="66"/>
        <end position="246"/>
    </location>
</feature>
<dbReference type="InterPro" id="IPR016035">
    <property type="entry name" value="Acyl_Trfase/lysoPLipase"/>
</dbReference>
<evidence type="ECO:0000259" key="2">
    <source>
        <dbReference type="Pfam" id="PF01734"/>
    </source>
</evidence>
<dbReference type="Proteomes" id="UP000092713">
    <property type="component" value="Unassembled WGS sequence"/>
</dbReference>